<sequence length="75" mass="8684">MRTCWPQRLRPAAAFRYPSPVGLKSQTFPQPGNDRPLVRLEVSDHPLSQDFHNGMAEERARAIFELILHRQNPPH</sequence>
<reference evidence="1" key="1">
    <citation type="submission" date="2015-10" db="EMBL/GenBank/DDBJ databases">
        <authorList>
            <person name="Gilbert D.G."/>
        </authorList>
    </citation>
    <scope>NUCLEOTIDE SEQUENCE</scope>
    <source>
        <strain evidence="1">Phyl III-seqv23</strain>
    </source>
</reference>
<name>A0A0S4W940_RALSL</name>
<dbReference type="AlphaFoldDB" id="A0A0S4W940"/>
<gene>
    <name evidence="1" type="ORF">TO10_v1_10092</name>
</gene>
<protein>
    <submittedName>
        <fullName evidence="1">Uncharacterized protein</fullName>
    </submittedName>
</protein>
<proteinExistence type="predicted"/>
<evidence type="ECO:0000313" key="1">
    <source>
        <dbReference type="EMBL" id="CUV43191.1"/>
    </source>
</evidence>
<organism evidence="1">
    <name type="scientific">Ralstonia solanacearum</name>
    <name type="common">Pseudomonas solanacearum</name>
    <dbReference type="NCBI Taxonomy" id="305"/>
    <lineage>
        <taxon>Bacteria</taxon>
        <taxon>Pseudomonadati</taxon>
        <taxon>Pseudomonadota</taxon>
        <taxon>Betaproteobacteria</taxon>
        <taxon>Burkholderiales</taxon>
        <taxon>Burkholderiaceae</taxon>
        <taxon>Ralstonia</taxon>
        <taxon>Ralstonia solanacearum species complex</taxon>
    </lineage>
</organism>
<dbReference type="EMBL" id="LN899827">
    <property type="protein sequence ID" value="CUV43191.1"/>
    <property type="molecule type" value="Genomic_DNA"/>
</dbReference>
<accession>A0A0S4W940</accession>